<dbReference type="InterPro" id="IPR032816">
    <property type="entry name" value="VTT_dom"/>
</dbReference>
<comment type="similarity">
    <text evidence="6">Belongs to the TVP38/TMEM64 family.</text>
</comment>
<name>A0A5J5GIS4_9BACL</name>
<feature type="domain" description="VTT" evidence="7">
    <location>
        <begin position="60"/>
        <end position="176"/>
    </location>
</feature>
<evidence type="ECO:0000256" key="4">
    <source>
        <dbReference type="ARBA" id="ARBA00022989"/>
    </source>
</evidence>
<gene>
    <name evidence="8" type="ORF">F4V43_03260</name>
</gene>
<dbReference type="AlphaFoldDB" id="A0A5J5GIS4"/>
<comment type="subcellular location">
    <subcellularLocation>
        <location evidence="1 6">Cell membrane</location>
        <topology evidence="1 6">Multi-pass membrane protein</topology>
    </subcellularLocation>
</comment>
<protein>
    <recommendedName>
        <fullName evidence="6">TVP38/TMEM64 family membrane protein</fullName>
    </recommendedName>
</protein>
<dbReference type="EMBL" id="VYKK01000004">
    <property type="protein sequence ID" value="KAA9007522.1"/>
    <property type="molecule type" value="Genomic_DNA"/>
</dbReference>
<evidence type="ECO:0000313" key="8">
    <source>
        <dbReference type="EMBL" id="KAA9007522.1"/>
    </source>
</evidence>
<comment type="caution">
    <text evidence="6">Lacks conserved residue(s) required for the propagation of feature annotation.</text>
</comment>
<evidence type="ECO:0000256" key="3">
    <source>
        <dbReference type="ARBA" id="ARBA00022692"/>
    </source>
</evidence>
<dbReference type="InterPro" id="IPR015414">
    <property type="entry name" value="TMEM64"/>
</dbReference>
<dbReference type="OrthoDB" id="2381682at2"/>
<feature type="transmembrane region" description="Helical" evidence="6">
    <location>
        <begin position="71"/>
        <end position="95"/>
    </location>
</feature>
<keyword evidence="9" id="KW-1185">Reference proteome</keyword>
<evidence type="ECO:0000256" key="2">
    <source>
        <dbReference type="ARBA" id="ARBA00022475"/>
    </source>
</evidence>
<evidence type="ECO:0000256" key="6">
    <source>
        <dbReference type="RuleBase" id="RU366058"/>
    </source>
</evidence>
<dbReference type="PANTHER" id="PTHR12677:SF59">
    <property type="entry name" value="GOLGI APPARATUS MEMBRANE PROTEIN TVP38-RELATED"/>
    <property type="match status" value="1"/>
</dbReference>
<feature type="transmembrane region" description="Helical" evidence="6">
    <location>
        <begin position="184"/>
        <end position="204"/>
    </location>
</feature>
<keyword evidence="4 6" id="KW-1133">Transmembrane helix</keyword>
<dbReference type="PANTHER" id="PTHR12677">
    <property type="entry name" value="GOLGI APPARATUS MEMBRANE PROTEIN TVP38-RELATED"/>
    <property type="match status" value="1"/>
</dbReference>
<keyword evidence="3 6" id="KW-0812">Transmembrane</keyword>
<evidence type="ECO:0000259" key="7">
    <source>
        <dbReference type="Pfam" id="PF09335"/>
    </source>
</evidence>
<keyword evidence="5 6" id="KW-0472">Membrane</keyword>
<accession>A0A5J5GIS4</accession>
<comment type="caution">
    <text evidence="8">The sequence shown here is derived from an EMBL/GenBank/DDBJ whole genome shotgun (WGS) entry which is preliminary data.</text>
</comment>
<proteinExistence type="inferred from homology"/>
<sequence>MRTLKNESSMRPWLAVLVYVMVLGAAFMYRHPILDWLERGHPPLLGLAAAIALALFPIMPYKAVIALFGYAYGSLVGGLLCWLATTVSSTAFYAFARWLLRSRAEAWLEKRPRVQRWSDAARRRPFASLVAARLLPFIPQIAVNVSAGAAGIPFVTFLVASGIGKLPAIAAFALLGGTARQHPGTAAAVLALYAAAAGAVILSLRRQ</sequence>
<evidence type="ECO:0000256" key="1">
    <source>
        <dbReference type="ARBA" id="ARBA00004651"/>
    </source>
</evidence>
<reference evidence="8 9" key="1">
    <citation type="submission" date="2019-09" db="EMBL/GenBank/DDBJ databases">
        <title>Bacillus ochoae sp. nov., Paenibacillus whitsoniae sp. nov., Paenibacillus spiritus sp. nov. Isolated from the Mars Exploration Rover during spacecraft assembly.</title>
        <authorList>
            <person name="Seuylemezian A."/>
            <person name="Vaishampayan P."/>
        </authorList>
    </citation>
    <scope>NUCLEOTIDE SEQUENCE [LARGE SCALE GENOMIC DNA]</scope>
    <source>
        <strain evidence="8 9">MER_111</strain>
    </source>
</reference>
<dbReference type="Proteomes" id="UP000367750">
    <property type="component" value="Unassembled WGS sequence"/>
</dbReference>
<keyword evidence="2 6" id="KW-1003">Cell membrane</keyword>
<dbReference type="Pfam" id="PF09335">
    <property type="entry name" value="VTT_dom"/>
    <property type="match status" value="1"/>
</dbReference>
<evidence type="ECO:0000313" key="9">
    <source>
        <dbReference type="Proteomes" id="UP000367750"/>
    </source>
</evidence>
<organism evidence="8 9">
    <name type="scientific">Paenibacillus spiritus</name>
    <dbReference type="NCBI Taxonomy" id="2496557"/>
    <lineage>
        <taxon>Bacteria</taxon>
        <taxon>Bacillati</taxon>
        <taxon>Bacillota</taxon>
        <taxon>Bacilli</taxon>
        <taxon>Bacillales</taxon>
        <taxon>Paenibacillaceae</taxon>
        <taxon>Paenibacillus</taxon>
    </lineage>
</organism>
<dbReference type="GO" id="GO:0005886">
    <property type="term" value="C:plasma membrane"/>
    <property type="evidence" value="ECO:0007669"/>
    <property type="project" value="UniProtKB-SubCell"/>
</dbReference>
<feature type="transmembrane region" description="Helical" evidence="6">
    <location>
        <begin position="12"/>
        <end position="29"/>
    </location>
</feature>
<evidence type="ECO:0000256" key="5">
    <source>
        <dbReference type="ARBA" id="ARBA00023136"/>
    </source>
</evidence>